<organism evidence="1 2">
    <name type="scientific">Hibiscus sabdariffa</name>
    <name type="common">roselle</name>
    <dbReference type="NCBI Taxonomy" id="183260"/>
    <lineage>
        <taxon>Eukaryota</taxon>
        <taxon>Viridiplantae</taxon>
        <taxon>Streptophyta</taxon>
        <taxon>Embryophyta</taxon>
        <taxon>Tracheophyta</taxon>
        <taxon>Spermatophyta</taxon>
        <taxon>Magnoliopsida</taxon>
        <taxon>eudicotyledons</taxon>
        <taxon>Gunneridae</taxon>
        <taxon>Pentapetalae</taxon>
        <taxon>rosids</taxon>
        <taxon>malvids</taxon>
        <taxon>Malvales</taxon>
        <taxon>Malvaceae</taxon>
        <taxon>Malvoideae</taxon>
        <taxon>Hibiscus</taxon>
    </lineage>
</organism>
<protein>
    <recommendedName>
        <fullName evidence="3">Ribbon-helix-helix protein CopG domain-containing protein</fullName>
    </recommendedName>
</protein>
<evidence type="ECO:0008006" key="3">
    <source>
        <dbReference type="Google" id="ProtNLM"/>
    </source>
</evidence>
<evidence type="ECO:0000313" key="2">
    <source>
        <dbReference type="Proteomes" id="UP001396334"/>
    </source>
</evidence>
<dbReference type="Proteomes" id="UP001396334">
    <property type="component" value="Unassembled WGS sequence"/>
</dbReference>
<comment type="caution">
    <text evidence="1">The sequence shown here is derived from an EMBL/GenBank/DDBJ whole genome shotgun (WGS) entry which is preliminary data.</text>
</comment>
<keyword evidence="2" id="KW-1185">Reference proteome</keyword>
<reference evidence="1 2" key="1">
    <citation type="journal article" date="2024" name="G3 (Bethesda)">
        <title>Genome assembly of Hibiscus sabdariffa L. provides insights into metabolisms of medicinal natural products.</title>
        <authorList>
            <person name="Kim T."/>
        </authorList>
    </citation>
    <scope>NUCLEOTIDE SEQUENCE [LARGE SCALE GENOMIC DNA]</scope>
    <source>
        <strain evidence="1">TK-2024</strain>
        <tissue evidence="1">Old leaves</tissue>
    </source>
</reference>
<sequence>MGNCFGRSKMTVRPLENDVEIIRSRKSLDFASSPTRIKVCMTKTQLEELKARVADTKKGNSELGRLIVKECLEGRLSPRIVVGETNRVLENSRSRRLSLSTINEERI</sequence>
<accession>A0ABR2RL73</accession>
<proteinExistence type="predicted"/>
<gene>
    <name evidence="1" type="ORF">V6N11_041694</name>
</gene>
<evidence type="ECO:0000313" key="1">
    <source>
        <dbReference type="EMBL" id="KAK9013695.1"/>
    </source>
</evidence>
<name>A0ABR2RL73_9ROSI</name>
<dbReference type="EMBL" id="JBBPBN010000022">
    <property type="protein sequence ID" value="KAK9013695.1"/>
    <property type="molecule type" value="Genomic_DNA"/>
</dbReference>